<protein>
    <submittedName>
        <fullName evidence="3">N-6 DNA methylase</fullName>
    </submittedName>
</protein>
<dbReference type="PANTHER" id="PTHR42998:SF1">
    <property type="entry name" value="TYPE I RESTRICTION ENZYME HINDI METHYLASE SUBUNIT"/>
    <property type="match status" value="1"/>
</dbReference>
<keyword evidence="4" id="KW-1185">Reference proteome</keyword>
<dbReference type="GO" id="GO:0032259">
    <property type="term" value="P:methylation"/>
    <property type="evidence" value="ECO:0007669"/>
    <property type="project" value="UniProtKB-KW"/>
</dbReference>
<dbReference type="Gene3D" id="3.40.50.150">
    <property type="entry name" value="Vaccinia Virus protein VP39"/>
    <property type="match status" value="1"/>
</dbReference>
<accession>A0ABW3BHM3</accession>
<dbReference type="GO" id="GO:0008168">
    <property type="term" value="F:methyltransferase activity"/>
    <property type="evidence" value="ECO:0007669"/>
    <property type="project" value="UniProtKB-KW"/>
</dbReference>
<evidence type="ECO:0000313" key="4">
    <source>
        <dbReference type="Proteomes" id="UP001596956"/>
    </source>
</evidence>
<comment type="caution">
    <text evidence="3">The sequence shown here is derived from an EMBL/GenBank/DDBJ whole genome shotgun (WGS) entry which is preliminary data.</text>
</comment>
<dbReference type="InterPro" id="IPR036388">
    <property type="entry name" value="WH-like_DNA-bd_sf"/>
</dbReference>
<dbReference type="InterPro" id="IPR029063">
    <property type="entry name" value="SAM-dependent_MTases_sf"/>
</dbReference>
<dbReference type="Gene3D" id="1.10.10.10">
    <property type="entry name" value="Winged helix-like DNA-binding domain superfamily/Winged helix DNA-binding domain"/>
    <property type="match status" value="1"/>
</dbReference>
<keyword evidence="3" id="KW-0808">Transferase</keyword>
<feature type="domain" description="DNA methylase adenine-specific" evidence="2">
    <location>
        <begin position="200"/>
        <end position="412"/>
    </location>
</feature>
<sequence length="498" mass="54568">MAEIHEITAAEIARLARVSRTTVSNWRRRHDDFPGPVGGTDTRPTFDRDEVERWLEDGGRLPPTTPFESVWNRIRSMAEGQEREELLADVLSVLLFRMEDMLGRHPDYPLTWSDLVDDEDAPGWLRGAMKETLVGSKQAEEDRVPEFFSGNQEGLIRLCREVGAMADSLDRARKLADFLFTAHLQESKGGREDPPAPLARLMAALGGVDDGQWGRWGAPDRGQVLDPSCGSGSLLVEARHRRAHETSGQEGDRSIARLAGARIDIAAGRPTDSLRPGSALLADAFPGRKFGVVLCKPPFGQKYWGAEQLAVDERWVYGTPPRAESELAWVQHCLSHAETGGRVVVLLPPAVASRGSGRRIRAEFLRRGALRAVVALPPGAAQPAHVPLQLWVLEPPAAGAAPPTRMLMLDAAGGKGGEGGALDWEKLSATVLEAWHEFADDPENVTPESARRRAVPVIELLDDEVDLTPARHLPTVDRRTEPEAVLRTANAARDRLAR</sequence>
<dbReference type="Proteomes" id="UP001596956">
    <property type="component" value="Unassembled WGS sequence"/>
</dbReference>
<proteinExistence type="predicted"/>
<feature type="non-terminal residue" evidence="3">
    <location>
        <position position="498"/>
    </location>
</feature>
<organism evidence="3 4">
    <name type="scientific">Streptomonospora algeriensis</name>
    <dbReference type="NCBI Taxonomy" id="995084"/>
    <lineage>
        <taxon>Bacteria</taxon>
        <taxon>Bacillati</taxon>
        <taxon>Actinomycetota</taxon>
        <taxon>Actinomycetes</taxon>
        <taxon>Streptosporangiales</taxon>
        <taxon>Nocardiopsidaceae</taxon>
        <taxon>Streptomonospora</taxon>
    </lineage>
</organism>
<dbReference type="Pfam" id="PF02384">
    <property type="entry name" value="N6_Mtase"/>
    <property type="match status" value="1"/>
</dbReference>
<dbReference type="PRINTS" id="PR00507">
    <property type="entry name" value="N12N6MTFRASE"/>
</dbReference>
<dbReference type="SUPFAM" id="SSF46955">
    <property type="entry name" value="Putative DNA-binding domain"/>
    <property type="match status" value="1"/>
</dbReference>
<gene>
    <name evidence="3" type="ORF">ACFQZU_15665</name>
</gene>
<feature type="region of interest" description="Disordered" evidence="1">
    <location>
        <begin position="479"/>
        <end position="498"/>
    </location>
</feature>
<keyword evidence="3" id="KW-0489">Methyltransferase</keyword>
<reference evidence="4" key="1">
    <citation type="journal article" date="2019" name="Int. J. Syst. Evol. Microbiol.">
        <title>The Global Catalogue of Microorganisms (GCM) 10K type strain sequencing project: providing services to taxonomists for standard genome sequencing and annotation.</title>
        <authorList>
            <consortium name="The Broad Institute Genomics Platform"/>
            <consortium name="The Broad Institute Genome Sequencing Center for Infectious Disease"/>
            <person name="Wu L."/>
            <person name="Ma J."/>
        </authorList>
    </citation>
    <scope>NUCLEOTIDE SEQUENCE [LARGE SCALE GENOMIC DNA]</scope>
    <source>
        <strain evidence="4">CCUG 63369</strain>
    </source>
</reference>
<name>A0ABW3BHM3_9ACTN</name>
<dbReference type="InterPro" id="IPR052916">
    <property type="entry name" value="Type-I_RE_MTase_Subunit"/>
</dbReference>
<evidence type="ECO:0000256" key="1">
    <source>
        <dbReference type="SAM" id="MobiDB-lite"/>
    </source>
</evidence>
<dbReference type="PANTHER" id="PTHR42998">
    <property type="entry name" value="TYPE I RESTRICTION ENZYME HINDVIIP M PROTEIN-RELATED"/>
    <property type="match status" value="1"/>
</dbReference>
<dbReference type="InterPro" id="IPR003356">
    <property type="entry name" value="DNA_methylase_A-5"/>
</dbReference>
<dbReference type="SUPFAM" id="SSF53335">
    <property type="entry name" value="S-adenosyl-L-methionine-dependent methyltransferases"/>
    <property type="match status" value="1"/>
</dbReference>
<dbReference type="EMBL" id="JBHTHR010000583">
    <property type="protein sequence ID" value="MFD0802748.1"/>
    <property type="molecule type" value="Genomic_DNA"/>
</dbReference>
<evidence type="ECO:0000259" key="2">
    <source>
        <dbReference type="Pfam" id="PF02384"/>
    </source>
</evidence>
<evidence type="ECO:0000313" key="3">
    <source>
        <dbReference type="EMBL" id="MFD0802748.1"/>
    </source>
</evidence>
<dbReference type="InterPro" id="IPR009061">
    <property type="entry name" value="DNA-bd_dom_put_sf"/>
</dbReference>